<accession>A0AA86NWG2</accession>
<reference evidence="1" key="1">
    <citation type="submission" date="2023-06" db="EMBL/GenBank/DDBJ databases">
        <authorList>
            <person name="Kurt Z."/>
        </authorList>
    </citation>
    <scope>NUCLEOTIDE SEQUENCE</scope>
</reference>
<gene>
    <name evidence="1" type="ORF">HINF_LOCUS14541</name>
    <name evidence="2" type="ORF">HINF_LOCUS75637</name>
</gene>
<dbReference type="EMBL" id="CAXDID020000677">
    <property type="protein sequence ID" value="CAL6109847.1"/>
    <property type="molecule type" value="Genomic_DNA"/>
</dbReference>
<evidence type="ECO:0000313" key="2">
    <source>
        <dbReference type="EMBL" id="CAL6109847.1"/>
    </source>
</evidence>
<dbReference type="AlphaFoldDB" id="A0AA86NWG2"/>
<reference evidence="2 3" key="2">
    <citation type="submission" date="2024-07" db="EMBL/GenBank/DDBJ databases">
        <authorList>
            <person name="Akdeniz Z."/>
        </authorList>
    </citation>
    <scope>NUCLEOTIDE SEQUENCE [LARGE SCALE GENOMIC DNA]</scope>
</reference>
<organism evidence="1">
    <name type="scientific">Hexamita inflata</name>
    <dbReference type="NCBI Taxonomy" id="28002"/>
    <lineage>
        <taxon>Eukaryota</taxon>
        <taxon>Metamonada</taxon>
        <taxon>Diplomonadida</taxon>
        <taxon>Hexamitidae</taxon>
        <taxon>Hexamitinae</taxon>
        <taxon>Hexamita</taxon>
    </lineage>
</organism>
<name>A0AA86NWG2_9EUKA</name>
<comment type="caution">
    <text evidence="1">The sequence shown here is derived from an EMBL/GenBank/DDBJ whole genome shotgun (WGS) entry which is preliminary data.</text>
</comment>
<dbReference type="EMBL" id="CATOUU010000379">
    <property type="protein sequence ID" value="CAI9926896.1"/>
    <property type="molecule type" value="Genomic_DNA"/>
</dbReference>
<dbReference type="Proteomes" id="UP001642409">
    <property type="component" value="Unassembled WGS sequence"/>
</dbReference>
<evidence type="ECO:0000313" key="3">
    <source>
        <dbReference type="Proteomes" id="UP001642409"/>
    </source>
</evidence>
<proteinExistence type="predicted"/>
<protein>
    <submittedName>
        <fullName evidence="2">Hypothetical_protein</fullName>
    </submittedName>
</protein>
<keyword evidence="3" id="KW-1185">Reference proteome</keyword>
<sequence>MQFRNEVSCLNLRTFDNITKPSNKQLPHQEFYLSTVTNTHKPTCWSFKSQNNFPYIQQILATDPISNIYRQPPTISKPELVSRPTTVSQNQFLFTQTRTTSIHSRNGQEKITKRQNEIEFAKKFKESKRFEKKMDYTPELIPKMYEVKTVVVQRK</sequence>
<evidence type="ECO:0000313" key="1">
    <source>
        <dbReference type="EMBL" id="CAI9926896.1"/>
    </source>
</evidence>